<proteinExistence type="predicted"/>
<dbReference type="EMBL" id="JADQDN010000013">
    <property type="protein sequence ID" value="MBF9197914.1"/>
    <property type="molecule type" value="Genomic_DNA"/>
</dbReference>
<organism evidence="1 2">
    <name type="scientific">Microvirga terrestris</name>
    <dbReference type="NCBI Taxonomy" id="2791024"/>
    <lineage>
        <taxon>Bacteria</taxon>
        <taxon>Pseudomonadati</taxon>
        <taxon>Pseudomonadota</taxon>
        <taxon>Alphaproteobacteria</taxon>
        <taxon>Hyphomicrobiales</taxon>
        <taxon>Methylobacteriaceae</taxon>
        <taxon>Microvirga</taxon>
    </lineage>
</organism>
<comment type="caution">
    <text evidence="1">The sequence shown here is derived from an EMBL/GenBank/DDBJ whole genome shotgun (WGS) entry which is preliminary data.</text>
</comment>
<protein>
    <submittedName>
        <fullName evidence="1">Uncharacterized protein</fullName>
    </submittedName>
</protein>
<dbReference type="RefSeq" id="WP_196265266.1">
    <property type="nucleotide sequence ID" value="NZ_JADQDN010000013.1"/>
</dbReference>
<evidence type="ECO:0000313" key="2">
    <source>
        <dbReference type="Proteomes" id="UP000611708"/>
    </source>
</evidence>
<name>A0ABS0HWM7_9HYPH</name>
<gene>
    <name evidence="1" type="ORF">I2H36_17915</name>
</gene>
<keyword evidence="2" id="KW-1185">Reference proteome</keyword>
<evidence type="ECO:0000313" key="1">
    <source>
        <dbReference type="EMBL" id="MBF9197914.1"/>
    </source>
</evidence>
<accession>A0ABS0HWM7</accession>
<reference evidence="1 2" key="1">
    <citation type="submission" date="2020-11" db="EMBL/GenBank/DDBJ databases">
        <authorList>
            <person name="Kim M.K."/>
        </authorList>
    </citation>
    <scope>NUCLEOTIDE SEQUENCE [LARGE SCALE GENOMIC DNA]</scope>
    <source>
        <strain evidence="1 2">BT290</strain>
    </source>
</reference>
<dbReference type="Proteomes" id="UP000611708">
    <property type="component" value="Unassembled WGS sequence"/>
</dbReference>
<sequence length="54" mass="5985">MKCQFCQQDVSDPCHNAQEMQQRAASHVDRCEQALKDQQGMGSGAHHRDIQSGG</sequence>